<name>A0AAU9UKH3_EUPED</name>
<evidence type="ECO:0008006" key="3">
    <source>
        <dbReference type="Google" id="ProtNLM"/>
    </source>
</evidence>
<keyword evidence="2" id="KW-1185">Reference proteome</keyword>
<sequence length="126" mass="14361">MESLELFCATTSSQQLINSNISRPDVTKEKVIYAIKSAKSGKTVGPDDIPGDILMLLVEENIQIIVRLFNGVYKTEMIPSDWVFSTLVTLPKSYSVKKCGEYRTMSLMSHVLKIFLKVIHNRMYRK</sequence>
<reference evidence="1" key="1">
    <citation type="submission" date="2022-03" db="EMBL/GenBank/DDBJ databases">
        <authorList>
            <person name="Tunstrom K."/>
        </authorList>
    </citation>
    <scope>NUCLEOTIDE SEQUENCE</scope>
</reference>
<protein>
    <recommendedName>
        <fullName evidence="3">Reverse transcriptase</fullName>
    </recommendedName>
</protein>
<dbReference type="EMBL" id="CAKOGL010000022">
    <property type="protein sequence ID" value="CAH2100204.1"/>
    <property type="molecule type" value="Genomic_DNA"/>
</dbReference>
<proteinExistence type="predicted"/>
<comment type="caution">
    <text evidence="1">The sequence shown here is derived from an EMBL/GenBank/DDBJ whole genome shotgun (WGS) entry which is preliminary data.</text>
</comment>
<dbReference type="PANTHER" id="PTHR19446">
    <property type="entry name" value="REVERSE TRANSCRIPTASES"/>
    <property type="match status" value="1"/>
</dbReference>
<gene>
    <name evidence="1" type="ORF">EEDITHA_LOCUS15098</name>
</gene>
<organism evidence="1 2">
    <name type="scientific">Euphydryas editha</name>
    <name type="common">Edith's checkerspot</name>
    <dbReference type="NCBI Taxonomy" id="104508"/>
    <lineage>
        <taxon>Eukaryota</taxon>
        <taxon>Metazoa</taxon>
        <taxon>Ecdysozoa</taxon>
        <taxon>Arthropoda</taxon>
        <taxon>Hexapoda</taxon>
        <taxon>Insecta</taxon>
        <taxon>Pterygota</taxon>
        <taxon>Neoptera</taxon>
        <taxon>Endopterygota</taxon>
        <taxon>Lepidoptera</taxon>
        <taxon>Glossata</taxon>
        <taxon>Ditrysia</taxon>
        <taxon>Papilionoidea</taxon>
        <taxon>Nymphalidae</taxon>
        <taxon>Nymphalinae</taxon>
        <taxon>Euphydryas</taxon>
    </lineage>
</organism>
<dbReference type="Proteomes" id="UP001153954">
    <property type="component" value="Unassembled WGS sequence"/>
</dbReference>
<evidence type="ECO:0000313" key="2">
    <source>
        <dbReference type="Proteomes" id="UP001153954"/>
    </source>
</evidence>
<dbReference type="AlphaFoldDB" id="A0AAU9UKH3"/>
<evidence type="ECO:0000313" key="1">
    <source>
        <dbReference type="EMBL" id="CAH2100204.1"/>
    </source>
</evidence>
<accession>A0AAU9UKH3</accession>